<keyword evidence="2" id="KW-1185">Reference proteome</keyword>
<reference evidence="1 2" key="1">
    <citation type="submission" date="2021-12" db="EMBL/GenBank/DDBJ databases">
        <title>High titer production of polyol ester of fatty acids by Rhodotorula paludigena BS15 towards product separation-free biomass refinery.</title>
        <authorList>
            <person name="Mano J."/>
            <person name="Ono H."/>
            <person name="Tanaka T."/>
            <person name="Naito K."/>
            <person name="Sushida H."/>
            <person name="Ike M."/>
            <person name="Tokuyasu K."/>
            <person name="Kitaoka M."/>
        </authorList>
    </citation>
    <scope>NUCLEOTIDE SEQUENCE [LARGE SCALE GENOMIC DNA]</scope>
    <source>
        <strain evidence="1 2">BS15</strain>
    </source>
</reference>
<comment type="caution">
    <text evidence="1">The sequence shown here is derived from an EMBL/GenBank/DDBJ whole genome shotgun (WGS) entry which is preliminary data.</text>
</comment>
<dbReference type="AlphaFoldDB" id="A0AAV5GGQ0"/>
<gene>
    <name evidence="1" type="ORF">Rhopal_002013-T1</name>
</gene>
<evidence type="ECO:0000313" key="1">
    <source>
        <dbReference type="EMBL" id="GJN89039.1"/>
    </source>
</evidence>
<evidence type="ECO:0000313" key="2">
    <source>
        <dbReference type="Proteomes" id="UP001342314"/>
    </source>
</evidence>
<dbReference type="Proteomes" id="UP001342314">
    <property type="component" value="Unassembled WGS sequence"/>
</dbReference>
<proteinExistence type="predicted"/>
<name>A0AAV5GGQ0_9BASI</name>
<organism evidence="1 2">
    <name type="scientific">Rhodotorula paludigena</name>
    <dbReference type="NCBI Taxonomy" id="86838"/>
    <lineage>
        <taxon>Eukaryota</taxon>
        <taxon>Fungi</taxon>
        <taxon>Dikarya</taxon>
        <taxon>Basidiomycota</taxon>
        <taxon>Pucciniomycotina</taxon>
        <taxon>Microbotryomycetes</taxon>
        <taxon>Sporidiobolales</taxon>
        <taxon>Sporidiobolaceae</taxon>
        <taxon>Rhodotorula</taxon>
    </lineage>
</organism>
<dbReference type="EMBL" id="BQKY01000004">
    <property type="protein sequence ID" value="GJN89039.1"/>
    <property type="molecule type" value="Genomic_DNA"/>
</dbReference>
<sequence length="234" mass="26106">MPSPPSSPALDSHLLVPSQVTEPLPRFDQVHWAQMLIDDSREDDDALEDSFDRERVAEILFELDQLKTDFIVFVFKLVVRLQTAQRAKLQALVNENTASEYAANKDKSRISDFRTLVTGALTRLLGGASAEQTSALERGSTSTTPDPLVLLDVDSPMPALGLHELEDTVNRDEAEDLDDLEAYLHAASDLFDDMAVATFPQLQALSAQHQLDRRQLLEVHERIRLALKPYEATA</sequence>
<protein>
    <submittedName>
        <fullName evidence="1">Uncharacterized protein</fullName>
    </submittedName>
</protein>
<accession>A0AAV5GGQ0</accession>